<evidence type="ECO:0000256" key="2">
    <source>
        <dbReference type="SAM" id="Phobius"/>
    </source>
</evidence>
<dbReference type="AlphaFoldDB" id="A0A1H6CEY7"/>
<accession>A0A1I1IPZ3</accession>
<protein>
    <recommendedName>
        <fullName evidence="3">PH domain-containing protein</fullName>
    </recommendedName>
</protein>
<evidence type="ECO:0000313" key="4">
    <source>
        <dbReference type="EMBL" id="SEG71579.1"/>
    </source>
</evidence>
<evidence type="ECO:0000313" key="5">
    <source>
        <dbReference type="EMBL" id="SFC38347.1"/>
    </source>
</evidence>
<keyword evidence="2" id="KW-0812">Transmembrane</keyword>
<sequence>MERTLWVVGLAALAALVFFGMWRGWRGRARRQAAELPDFPAPPVEPGEELRPAATGMYVGTTKATDWQDRIAVGDVGHRANGSAHLYAAGLLLRRTGASDMWIPAESVVDCRLDHKLANKVVPGAGLVVVTWRLGEVLLDTGFRGDDKDAQTEWVEAIRALAPADEVVGAGAPAARPEETTGGSAESRQEEK</sequence>
<evidence type="ECO:0000259" key="3">
    <source>
        <dbReference type="Pfam" id="PF25362"/>
    </source>
</evidence>
<keyword evidence="2" id="KW-1133">Transmembrane helix</keyword>
<dbReference type="Proteomes" id="UP000199690">
    <property type="component" value="Unassembled WGS sequence"/>
</dbReference>
<reference evidence="6 7" key="2">
    <citation type="submission" date="2016-10" db="EMBL/GenBank/DDBJ databases">
        <authorList>
            <person name="Varghese N."/>
            <person name="Submissions S."/>
        </authorList>
    </citation>
    <scope>NUCLEOTIDE SEQUENCE [LARGE SCALE GENOMIC DNA]</scope>
    <source>
        <strain evidence="7">ATCC 20501</strain>
        <strain evidence="5 6">CGMCC 4.3529</strain>
    </source>
</reference>
<proteinExistence type="predicted"/>
<keyword evidence="2" id="KW-0472">Membrane</keyword>
<dbReference type="Pfam" id="PF25362">
    <property type="entry name" value="bPH_11"/>
    <property type="match status" value="1"/>
</dbReference>
<organism evidence="4 7">
    <name type="scientific">Saccharopolyspora kobensis</name>
    <dbReference type="NCBI Taxonomy" id="146035"/>
    <lineage>
        <taxon>Bacteria</taxon>
        <taxon>Bacillati</taxon>
        <taxon>Actinomycetota</taxon>
        <taxon>Actinomycetes</taxon>
        <taxon>Pseudonocardiales</taxon>
        <taxon>Pseudonocardiaceae</taxon>
        <taxon>Saccharopolyspora</taxon>
    </lineage>
</organism>
<evidence type="ECO:0000256" key="1">
    <source>
        <dbReference type="SAM" id="MobiDB-lite"/>
    </source>
</evidence>
<dbReference type="EMBL" id="FNVB01000004">
    <property type="protein sequence ID" value="SEG71579.1"/>
    <property type="molecule type" value="Genomic_DNA"/>
</dbReference>
<dbReference type="EMBL" id="FOME01000001">
    <property type="protein sequence ID" value="SFC38347.1"/>
    <property type="molecule type" value="Genomic_DNA"/>
</dbReference>
<evidence type="ECO:0000313" key="7">
    <source>
        <dbReference type="Proteomes" id="UP000236729"/>
    </source>
</evidence>
<name>A0A1H6CEY7_9PSEU</name>
<feature type="transmembrane region" description="Helical" evidence="2">
    <location>
        <begin position="6"/>
        <end position="25"/>
    </location>
</feature>
<gene>
    <name evidence="4" type="ORF">SAMN02982929_03381</name>
    <name evidence="5" type="ORF">SAMN05216506_101623</name>
</gene>
<evidence type="ECO:0000313" key="6">
    <source>
        <dbReference type="Proteomes" id="UP000199690"/>
    </source>
</evidence>
<keyword evidence="6" id="KW-1185">Reference proteome</keyword>
<dbReference type="Proteomes" id="UP000236729">
    <property type="component" value="Unassembled WGS sequence"/>
</dbReference>
<accession>A0A1H6CEY7</accession>
<dbReference type="InterPro" id="IPR057446">
    <property type="entry name" value="PH_bac"/>
</dbReference>
<reference evidence="4" key="1">
    <citation type="submission" date="2016-10" db="EMBL/GenBank/DDBJ databases">
        <authorList>
            <person name="de Groot N.N."/>
        </authorList>
    </citation>
    <scope>NUCLEOTIDE SEQUENCE [LARGE SCALE GENOMIC DNA]</scope>
    <source>
        <strain evidence="4">ATCC 20501</strain>
    </source>
</reference>
<feature type="region of interest" description="Disordered" evidence="1">
    <location>
        <begin position="168"/>
        <end position="192"/>
    </location>
</feature>
<feature type="domain" description="PH" evidence="3">
    <location>
        <begin position="36"/>
        <end position="158"/>
    </location>
</feature>
<dbReference type="RefSeq" id="WP_235862975.1">
    <property type="nucleotide sequence ID" value="NZ_FNVB01000004.1"/>
</dbReference>